<dbReference type="InterPro" id="IPR029787">
    <property type="entry name" value="Nucleotide_cyclase"/>
</dbReference>
<dbReference type="SUPFAM" id="SSF55073">
    <property type="entry name" value="Nucleotide cyclase"/>
    <property type="match status" value="1"/>
</dbReference>
<proteinExistence type="predicted"/>
<organism evidence="3 4">
    <name type="scientific">Colwellia demingiae</name>
    <dbReference type="NCBI Taxonomy" id="89401"/>
    <lineage>
        <taxon>Bacteria</taxon>
        <taxon>Pseudomonadati</taxon>
        <taxon>Pseudomonadota</taxon>
        <taxon>Gammaproteobacteria</taxon>
        <taxon>Alteromonadales</taxon>
        <taxon>Colwelliaceae</taxon>
        <taxon>Colwellia</taxon>
    </lineage>
</organism>
<dbReference type="AlphaFoldDB" id="A0A5C6QCA0"/>
<gene>
    <name evidence="3" type="ORF">ESZ36_15335</name>
</gene>
<dbReference type="InterPro" id="IPR000160">
    <property type="entry name" value="GGDEF_dom"/>
</dbReference>
<dbReference type="PANTHER" id="PTHR33121:SF70">
    <property type="entry name" value="SIGNALING PROTEIN YKOW"/>
    <property type="match status" value="1"/>
</dbReference>
<dbReference type="SMART" id="SM00052">
    <property type="entry name" value="EAL"/>
    <property type="match status" value="1"/>
</dbReference>
<sequence length="605" mass="68382">MNKALFLISLQHELAMAIGNKLDLKAMLKIFLKVCFNRLDLTSAHIYVYCDQSGMPSKSLPLKGTSYQHFLSIPKNKRGQSWSKSSILTNFARQLNNTQKSISFQCDNGQYLFGFIIPEYGLLTFETHYALADEVQKALQPILQKLATSCYTSIVHDSLVKEVHSRQLIEEKVAFQAQHDGLTRLFNRQHINHLLSNAIEDAHINNKMGSVLFIDLNRFKPINDAMGHTVGDKILLTLAHRLHSLSSEDIDIGRFGGDQFIILLKNIKEDYQETINLLIAQINQLLTAPFVIDTNSYKLTCSIGYALFPLQSSTVNNLIKFADIAMYEAKRAKTQRGKQYQRVMSEKIKRRLAYVDDMKQGLEQGDFELYYQAQYNHYGDIIGAEALLRWQHPVHGKESPAVYIPIAEESDLILAIGQWVLEQACRDIKKLEQLSLPDSFNKIAINISAKQLIQHDFQEIVLNAVKKNDIPAKRLALELTENLLVENIEDSIKLIASLKENSIDCAIDDFGTGYSSLTYLKRIPASVLKIDRSFVTNIAKSSESAAIASMIISLGKTLNMDILAEGVETKEELNCLKELGCFHFQGFYFSGPLPFDEFAKLITNN</sequence>
<dbReference type="Pfam" id="PF00563">
    <property type="entry name" value="EAL"/>
    <property type="match status" value="1"/>
</dbReference>
<dbReference type="PROSITE" id="PS50887">
    <property type="entry name" value="GGDEF"/>
    <property type="match status" value="1"/>
</dbReference>
<dbReference type="RefSeq" id="WP_146789497.1">
    <property type="nucleotide sequence ID" value="NZ_VOLT01000008.1"/>
</dbReference>
<evidence type="ECO:0000259" key="2">
    <source>
        <dbReference type="PROSITE" id="PS50887"/>
    </source>
</evidence>
<evidence type="ECO:0000313" key="3">
    <source>
        <dbReference type="EMBL" id="TWX66247.1"/>
    </source>
</evidence>
<dbReference type="EMBL" id="VOLT01000008">
    <property type="protein sequence ID" value="TWX66247.1"/>
    <property type="molecule type" value="Genomic_DNA"/>
</dbReference>
<dbReference type="CDD" id="cd01949">
    <property type="entry name" value="GGDEF"/>
    <property type="match status" value="1"/>
</dbReference>
<dbReference type="PROSITE" id="PS50883">
    <property type="entry name" value="EAL"/>
    <property type="match status" value="1"/>
</dbReference>
<dbReference type="InterPro" id="IPR035919">
    <property type="entry name" value="EAL_sf"/>
</dbReference>
<dbReference type="Gene3D" id="3.30.70.270">
    <property type="match status" value="1"/>
</dbReference>
<feature type="domain" description="EAL" evidence="1">
    <location>
        <begin position="351"/>
        <end position="605"/>
    </location>
</feature>
<accession>A0A5C6QCA0</accession>
<reference evidence="3 4" key="1">
    <citation type="submission" date="2019-07" db="EMBL/GenBank/DDBJ databases">
        <title>Genomes of sea-ice associated Colwellia species.</title>
        <authorList>
            <person name="Bowman J.P."/>
        </authorList>
    </citation>
    <scope>NUCLEOTIDE SEQUENCE [LARGE SCALE GENOMIC DNA]</scope>
    <source>
        <strain evidence="3 4">ACAM 459</strain>
    </source>
</reference>
<dbReference type="Gene3D" id="3.20.20.450">
    <property type="entry name" value="EAL domain"/>
    <property type="match status" value="1"/>
</dbReference>
<dbReference type="PANTHER" id="PTHR33121">
    <property type="entry name" value="CYCLIC DI-GMP PHOSPHODIESTERASE PDEF"/>
    <property type="match status" value="1"/>
</dbReference>
<name>A0A5C6QCA0_9GAMM</name>
<dbReference type="OrthoDB" id="9812358at2"/>
<evidence type="ECO:0000313" key="4">
    <source>
        <dbReference type="Proteomes" id="UP000321822"/>
    </source>
</evidence>
<dbReference type="InterPro" id="IPR043128">
    <property type="entry name" value="Rev_trsase/Diguanyl_cyclase"/>
</dbReference>
<dbReference type="InterPro" id="IPR001633">
    <property type="entry name" value="EAL_dom"/>
</dbReference>
<dbReference type="SUPFAM" id="SSF141868">
    <property type="entry name" value="EAL domain-like"/>
    <property type="match status" value="1"/>
</dbReference>
<dbReference type="Proteomes" id="UP000321822">
    <property type="component" value="Unassembled WGS sequence"/>
</dbReference>
<dbReference type="InterPro" id="IPR050706">
    <property type="entry name" value="Cyclic-di-GMP_PDE-like"/>
</dbReference>
<dbReference type="CDD" id="cd01948">
    <property type="entry name" value="EAL"/>
    <property type="match status" value="1"/>
</dbReference>
<keyword evidence="4" id="KW-1185">Reference proteome</keyword>
<feature type="domain" description="GGDEF" evidence="2">
    <location>
        <begin position="207"/>
        <end position="346"/>
    </location>
</feature>
<comment type="caution">
    <text evidence="3">The sequence shown here is derived from an EMBL/GenBank/DDBJ whole genome shotgun (WGS) entry which is preliminary data.</text>
</comment>
<protein>
    <submittedName>
        <fullName evidence="3">Bifunctional diguanylate cyclase/phosphodiesterase</fullName>
    </submittedName>
</protein>
<evidence type="ECO:0000259" key="1">
    <source>
        <dbReference type="PROSITE" id="PS50883"/>
    </source>
</evidence>
<dbReference type="Pfam" id="PF00990">
    <property type="entry name" value="GGDEF"/>
    <property type="match status" value="1"/>
</dbReference>
<dbReference type="GO" id="GO:0071111">
    <property type="term" value="F:cyclic-guanylate-specific phosphodiesterase activity"/>
    <property type="evidence" value="ECO:0007669"/>
    <property type="project" value="InterPro"/>
</dbReference>
<dbReference type="SMART" id="SM00267">
    <property type="entry name" value="GGDEF"/>
    <property type="match status" value="1"/>
</dbReference>
<dbReference type="NCBIfam" id="TIGR00254">
    <property type="entry name" value="GGDEF"/>
    <property type="match status" value="1"/>
</dbReference>